<dbReference type="InterPro" id="IPR044005">
    <property type="entry name" value="DZR_2"/>
</dbReference>
<dbReference type="CDD" id="cd06223">
    <property type="entry name" value="PRTases_typeI"/>
    <property type="match status" value="1"/>
</dbReference>
<dbReference type="PANTHER" id="PTHR47505:SF1">
    <property type="entry name" value="DNA UTILIZATION PROTEIN YHGH"/>
    <property type="match status" value="1"/>
</dbReference>
<dbReference type="InterPro" id="IPR000836">
    <property type="entry name" value="PRTase_dom"/>
</dbReference>
<dbReference type="InterPro" id="IPR051910">
    <property type="entry name" value="ComF/GntX_DNA_util-trans"/>
</dbReference>
<feature type="domain" description="Double zinc ribbon" evidence="3">
    <location>
        <begin position="20"/>
        <end position="75"/>
    </location>
</feature>
<dbReference type="PaxDb" id="166486-ERS852572_01669"/>
<dbReference type="Pfam" id="PF18912">
    <property type="entry name" value="DZR_2"/>
    <property type="match status" value="1"/>
</dbReference>
<dbReference type="SUPFAM" id="SSF53271">
    <property type="entry name" value="PRTase-like"/>
    <property type="match status" value="1"/>
</dbReference>
<feature type="domain" description="Phosphoribosyltransferase" evidence="2">
    <location>
        <begin position="154"/>
        <end position="240"/>
    </location>
</feature>
<evidence type="ECO:0000256" key="1">
    <source>
        <dbReference type="ARBA" id="ARBA00008007"/>
    </source>
</evidence>
<dbReference type="OrthoDB" id="9779910at2"/>
<name>A0A173TPJ9_9FIRM</name>
<dbReference type="AlphaFoldDB" id="A0A173TPJ9"/>
<evidence type="ECO:0000313" key="4">
    <source>
        <dbReference type="EMBL" id="CUN04763.1"/>
    </source>
</evidence>
<protein>
    <submittedName>
        <fullName evidence="4">DNA utilization protein GntX</fullName>
    </submittedName>
</protein>
<dbReference type="InterPro" id="IPR029057">
    <property type="entry name" value="PRTase-like"/>
</dbReference>
<dbReference type="Pfam" id="PF00156">
    <property type="entry name" value="Pribosyltran"/>
    <property type="match status" value="1"/>
</dbReference>
<dbReference type="RefSeq" id="WP_055194156.1">
    <property type="nucleotide sequence ID" value="NZ_CABIYH010000011.1"/>
</dbReference>
<dbReference type="Proteomes" id="UP000095350">
    <property type="component" value="Unassembled WGS sequence"/>
</dbReference>
<dbReference type="STRING" id="166486.ERS852572_01669"/>
<reference evidence="4 5" key="1">
    <citation type="submission" date="2015-09" db="EMBL/GenBank/DDBJ databases">
        <authorList>
            <consortium name="Pathogen Informatics"/>
        </authorList>
    </citation>
    <scope>NUCLEOTIDE SEQUENCE [LARGE SCALE GENOMIC DNA]</scope>
    <source>
        <strain evidence="4 5">2789STDY5834960</strain>
    </source>
</reference>
<organism evidence="4 5">
    <name type="scientific">Roseburia intestinalis</name>
    <dbReference type="NCBI Taxonomy" id="166486"/>
    <lineage>
        <taxon>Bacteria</taxon>
        <taxon>Bacillati</taxon>
        <taxon>Bacillota</taxon>
        <taxon>Clostridia</taxon>
        <taxon>Lachnospirales</taxon>
        <taxon>Lachnospiraceae</taxon>
        <taxon>Roseburia</taxon>
    </lineage>
</organism>
<dbReference type="EMBL" id="CYXZ01000011">
    <property type="protein sequence ID" value="CUN04763.1"/>
    <property type="molecule type" value="Genomic_DNA"/>
</dbReference>
<evidence type="ECO:0000259" key="2">
    <source>
        <dbReference type="Pfam" id="PF00156"/>
    </source>
</evidence>
<evidence type="ECO:0000313" key="5">
    <source>
        <dbReference type="Proteomes" id="UP000095350"/>
    </source>
</evidence>
<accession>A0A173TPJ9</accession>
<gene>
    <name evidence="4" type="ORF">ERS852572_01669</name>
</gene>
<dbReference type="PANTHER" id="PTHR47505">
    <property type="entry name" value="DNA UTILIZATION PROTEIN YHGH"/>
    <property type="match status" value="1"/>
</dbReference>
<dbReference type="Gene3D" id="3.40.50.2020">
    <property type="match status" value="1"/>
</dbReference>
<proteinExistence type="inferred from homology"/>
<evidence type="ECO:0000259" key="3">
    <source>
        <dbReference type="Pfam" id="PF18912"/>
    </source>
</evidence>
<sequence>MKIRKNDIFLYGRKMLFQMLEILYPRRCAVCDEIEVTGKGICPLCKDKVHVAGEPACKKCGKPLVDERKEFCTDCGKKHHVYTQGKAVFVYEGGIRNSMYRFKYGNKREYAEFYANAALKKYGVWLNKIKAEVLIPIPMYSRKKRLRGYNQAEVFARELGRKAGILVDEHLVRRVRNTIPQKELNESQRHRNLKNAFQLTADIVEYKRVVLVDDIYTTGSTMDEVSKVLKASGVENIYYICISIGEGY</sequence>
<comment type="similarity">
    <text evidence="1">Belongs to the ComF/GntX family.</text>
</comment>